<reference evidence="2" key="1">
    <citation type="submission" date="2021-12" db="EMBL/GenBank/DDBJ databases">
        <authorList>
            <person name="King R."/>
        </authorList>
    </citation>
    <scope>NUCLEOTIDE SEQUENCE</scope>
</reference>
<dbReference type="Proteomes" id="UP001154114">
    <property type="component" value="Chromosome 21"/>
</dbReference>
<evidence type="ECO:0000313" key="3">
    <source>
        <dbReference type="Proteomes" id="UP001154114"/>
    </source>
</evidence>
<sequence>MVLSPTYIVISSFKDHCLYLICQQIGKNVILIAKTTRFLNDIITTIAEKILMQIELLSNLTSFLLACIVAQLVSFHLRAYALTRWRDKIREFQDKY</sequence>
<feature type="transmembrane region" description="Helical" evidence="1">
    <location>
        <begin position="60"/>
        <end position="81"/>
    </location>
</feature>
<keyword evidence="3" id="KW-1185">Reference proteome</keyword>
<dbReference type="EMBL" id="LR824024">
    <property type="protein sequence ID" value="CAD0204281.1"/>
    <property type="molecule type" value="Genomic_DNA"/>
</dbReference>
<protein>
    <submittedName>
        <fullName evidence="2">Uncharacterized protein</fullName>
    </submittedName>
</protein>
<name>A0A9N8L4Q0_CHRIL</name>
<keyword evidence="1" id="KW-0472">Membrane</keyword>
<keyword evidence="1" id="KW-0812">Transmembrane</keyword>
<evidence type="ECO:0000256" key="1">
    <source>
        <dbReference type="SAM" id="Phobius"/>
    </source>
</evidence>
<gene>
    <name evidence="2" type="ORF">CINC_LOCUS6590</name>
</gene>
<dbReference type="AlphaFoldDB" id="A0A9N8L4Q0"/>
<proteinExistence type="predicted"/>
<keyword evidence="1" id="KW-1133">Transmembrane helix</keyword>
<accession>A0A9N8L4Q0</accession>
<evidence type="ECO:0000313" key="2">
    <source>
        <dbReference type="EMBL" id="CAD0204281.1"/>
    </source>
</evidence>
<organism evidence="2 3">
    <name type="scientific">Chrysodeixis includens</name>
    <name type="common">Soybean looper</name>
    <name type="synonym">Pseudoplusia includens</name>
    <dbReference type="NCBI Taxonomy" id="689277"/>
    <lineage>
        <taxon>Eukaryota</taxon>
        <taxon>Metazoa</taxon>
        <taxon>Ecdysozoa</taxon>
        <taxon>Arthropoda</taxon>
        <taxon>Hexapoda</taxon>
        <taxon>Insecta</taxon>
        <taxon>Pterygota</taxon>
        <taxon>Neoptera</taxon>
        <taxon>Endopterygota</taxon>
        <taxon>Lepidoptera</taxon>
        <taxon>Glossata</taxon>
        <taxon>Ditrysia</taxon>
        <taxon>Noctuoidea</taxon>
        <taxon>Noctuidae</taxon>
        <taxon>Plusiinae</taxon>
        <taxon>Chrysodeixis</taxon>
    </lineage>
</organism>